<dbReference type="Gramene" id="mRNA:HanXRQr2_Chr08g0326881">
    <property type="protein sequence ID" value="CDS:HanXRQr2_Chr08g0326881.1"/>
    <property type="gene ID" value="HanXRQr2_Chr08g0326881"/>
</dbReference>
<evidence type="ECO:0000313" key="6">
    <source>
        <dbReference type="Proteomes" id="UP000215914"/>
    </source>
</evidence>
<reference evidence="2" key="3">
    <citation type="submission" date="2020-06" db="EMBL/GenBank/DDBJ databases">
        <title>Helianthus annuus Genome sequencing and assembly Release 2.</title>
        <authorList>
            <person name="Gouzy J."/>
            <person name="Langlade N."/>
            <person name="Munos S."/>
        </authorList>
    </citation>
    <scope>NUCLEOTIDE SEQUENCE</scope>
    <source>
        <tissue evidence="2">Leaves</tissue>
    </source>
</reference>
<evidence type="ECO:0000313" key="3">
    <source>
        <dbReference type="EMBL" id="KAF5794331.1"/>
    </source>
</evidence>
<gene>
    <name evidence="5" type="ORF">HannXRQ_Chr08g0216091</name>
    <name evidence="4" type="ORF">HannXRQ_Chr16g0498361</name>
    <name evidence="3" type="ORF">HanXRQr2_Chr08g0326881</name>
    <name evidence="2" type="ORF">HanXRQr2_Chr16g0723751</name>
</gene>
<feature type="chain" id="PRO_5011914354" evidence="1">
    <location>
        <begin position="21"/>
        <end position="138"/>
    </location>
</feature>
<dbReference type="EMBL" id="MNCJ02000331">
    <property type="protein sequence ID" value="KAF5757948.1"/>
    <property type="molecule type" value="Genomic_DNA"/>
</dbReference>
<dbReference type="Proteomes" id="UP000215914">
    <property type="component" value="Chromosome 8"/>
</dbReference>
<evidence type="ECO:0000313" key="5">
    <source>
        <dbReference type="EMBL" id="OTG17790.1"/>
    </source>
</evidence>
<organism evidence="5 6">
    <name type="scientific">Helianthus annuus</name>
    <name type="common">Common sunflower</name>
    <dbReference type="NCBI Taxonomy" id="4232"/>
    <lineage>
        <taxon>Eukaryota</taxon>
        <taxon>Viridiplantae</taxon>
        <taxon>Streptophyta</taxon>
        <taxon>Embryophyta</taxon>
        <taxon>Tracheophyta</taxon>
        <taxon>Spermatophyta</taxon>
        <taxon>Magnoliopsida</taxon>
        <taxon>eudicotyledons</taxon>
        <taxon>Gunneridae</taxon>
        <taxon>Pentapetalae</taxon>
        <taxon>asterids</taxon>
        <taxon>campanulids</taxon>
        <taxon>Asterales</taxon>
        <taxon>Asteraceae</taxon>
        <taxon>Asteroideae</taxon>
        <taxon>Heliantheae alliance</taxon>
        <taxon>Heliantheae</taxon>
        <taxon>Helianthus</taxon>
    </lineage>
</organism>
<reference evidence="5" key="2">
    <citation type="submission" date="2017-02" db="EMBL/GenBank/DDBJ databases">
        <title>Sunflower complete genome.</title>
        <authorList>
            <person name="Langlade N."/>
            <person name="Munos S."/>
        </authorList>
    </citation>
    <scope>NUCLEOTIDE SEQUENCE [LARGE SCALE GENOMIC DNA]</scope>
    <source>
        <tissue evidence="5">Leaves</tissue>
    </source>
</reference>
<protein>
    <submittedName>
        <fullName evidence="5">Uncharacterized protein</fullName>
    </submittedName>
</protein>
<evidence type="ECO:0000256" key="1">
    <source>
        <dbReference type="SAM" id="SignalP"/>
    </source>
</evidence>
<evidence type="ECO:0000313" key="4">
    <source>
        <dbReference type="EMBL" id="OTF90322.1"/>
    </source>
</evidence>
<accession>A0A251U365</accession>
<feature type="signal peptide" evidence="1">
    <location>
        <begin position="1"/>
        <end position="20"/>
    </location>
</feature>
<dbReference type="EMBL" id="CM007897">
    <property type="protein sequence ID" value="OTG17790.1"/>
    <property type="molecule type" value="Genomic_DNA"/>
</dbReference>
<dbReference type="AlphaFoldDB" id="A0A251U365"/>
<dbReference type="EMBL" id="CM007905">
    <property type="protein sequence ID" value="OTF90322.1"/>
    <property type="molecule type" value="Genomic_DNA"/>
</dbReference>
<dbReference type="EMBL" id="MNCJ02000323">
    <property type="protein sequence ID" value="KAF5794331.1"/>
    <property type="molecule type" value="Genomic_DNA"/>
</dbReference>
<sequence>MKLQCCPFCCFLLYCPLCRFLFFSSINTSESSKSLPSTTLHINDQTPFQTPFPVSFHHSHNPKYRLLQPPPDEHRSHHSLLAVLSRLSSQDAPIFASPQPQVWLQNRITNLQLQGRISVGVVTEKAKVEFLEAAARVE</sequence>
<keyword evidence="1" id="KW-0732">Signal</keyword>
<name>A0A251U365_HELAN</name>
<evidence type="ECO:0000313" key="2">
    <source>
        <dbReference type="EMBL" id="KAF5757948.1"/>
    </source>
</evidence>
<reference evidence="2 6" key="1">
    <citation type="journal article" date="2017" name="Nature">
        <title>The sunflower genome provides insights into oil metabolism, flowering and Asterid evolution.</title>
        <authorList>
            <person name="Badouin H."/>
            <person name="Gouzy J."/>
            <person name="Grassa C.J."/>
            <person name="Murat F."/>
            <person name="Staton S.E."/>
            <person name="Cottret L."/>
            <person name="Lelandais-Briere C."/>
            <person name="Owens G.L."/>
            <person name="Carrere S."/>
            <person name="Mayjonade B."/>
            <person name="Legrand L."/>
            <person name="Gill N."/>
            <person name="Kane N.C."/>
            <person name="Bowers J.E."/>
            <person name="Hubner S."/>
            <person name="Bellec A."/>
            <person name="Berard A."/>
            <person name="Berges H."/>
            <person name="Blanchet N."/>
            <person name="Boniface M.C."/>
            <person name="Brunel D."/>
            <person name="Catrice O."/>
            <person name="Chaidir N."/>
            <person name="Claudel C."/>
            <person name="Donnadieu C."/>
            <person name="Faraut T."/>
            <person name="Fievet G."/>
            <person name="Helmstetter N."/>
            <person name="King M."/>
            <person name="Knapp S.J."/>
            <person name="Lai Z."/>
            <person name="Le Paslier M.C."/>
            <person name="Lippi Y."/>
            <person name="Lorenzon L."/>
            <person name="Mandel J.R."/>
            <person name="Marage G."/>
            <person name="Marchand G."/>
            <person name="Marquand E."/>
            <person name="Bret-Mestries E."/>
            <person name="Morien E."/>
            <person name="Nambeesan S."/>
            <person name="Nguyen T."/>
            <person name="Pegot-Espagnet P."/>
            <person name="Pouilly N."/>
            <person name="Raftis F."/>
            <person name="Sallet E."/>
            <person name="Schiex T."/>
            <person name="Thomas J."/>
            <person name="Vandecasteele C."/>
            <person name="Vares D."/>
            <person name="Vear F."/>
            <person name="Vautrin S."/>
            <person name="Crespi M."/>
            <person name="Mangin B."/>
            <person name="Burke J.M."/>
            <person name="Salse J."/>
            <person name="Munos S."/>
            <person name="Vincourt P."/>
            <person name="Rieseberg L.H."/>
            <person name="Langlade N.B."/>
        </authorList>
    </citation>
    <scope>NUCLEOTIDE SEQUENCE [LARGE SCALE GENOMIC DNA]</scope>
    <source>
        <strain evidence="6">cv. SF193</strain>
        <tissue evidence="2">Leaves</tissue>
    </source>
</reference>
<dbReference type="Proteomes" id="UP000215914">
    <property type="component" value="Chromosome 16"/>
</dbReference>
<keyword evidence="6" id="KW-1185">Reference proteome</keyword>
<proteinExistence type="predicted"/>
<dbReference type="Gramene" id="mRNA:HanXRQr2_Chr16g0723751">
    <property type="protein sequence ID" value="CDS:HanXRQr2_Chr16g0723751.1"/>
    <property type="gene ID" value="HanXRQr2_Chr16g0723751"/>
</dbReference>